<evidence type="ECO:0000313" key="2">
    <source>
        <dbReference type="EMBL" id="KAJ1122049.1"/>
    </source>
</evidence>
<keyword evidence="3" id="KW-1185">Reference proteome</keyword>
<sequence length="81" mass="9428">MFRKEAARRFPIASLYATGGLLGLVYLDIDYRVWTKRKDSISAATLRVDTRSWWRHLGGTQGRRHLYLDKNTSKERDKSVA</sequence>
<organism evidence="2 3">
    <name type="scientific">Pleurodeles waltl</name>
    <name type="common">Iberian ribbed newt</name>
    <dbReference type="NCBI Taxonomy" id="8319"/>
    <lineage>
        <taxon>Eukaryota</taxon>
        <taxon>Metazoa</taxon>
        <taxon>Chordata</taxon>
        <taxon>Craniata</taxon>
        <taxon>Vertebrata</taxon>
        <taxon>Euteleostomi</taxon>
        <taxon>Amphibia</taxon>
        <taxon>Batrachia</taxon>
        <taxon>Caudata</taxon>
        <taxon>Salamandroidea</taxon>
        <taxon>Salamandridae</taxon>
        <taxon>Pleurodelinae</taxon>
        <taxon>Pleurodeles</taxon>
    </lineage>
</organism>
<evidence type="ECO:0000256" key="1">
    <source>
        <dbReference type="SAM" id="Phobius"/>
    </source>
</evidence>
<evidence type="ECO:0000313" key="3">
    <source>
        <dbReference type="Proteomes" id="UP001066276"/>
    </source>
</evidence>
<dbReference type="EMBL" id="JANPWB010000011">
    <property type="protein sequence ID" value="KAJ1122049.1"/>
    <property type="molecule type" value="Genomic_DNA"/>
</dbReference>
<name>A0AAV7P4I7_PLEWA</name>
<comment type="caution">
    <text evidence="2">The sequence shown here is derived from an EMBL/GenBank/DDBJ whole genome shotgun (WGS) entry which is preliminary data.</text>
</comment>
<reference evidence="2" key="1">
    <citation type="journal article" date="2022" name="bioRxiv">
        <title>Sequencing and chromosome-scale assembly of the giantPleurodeles waltlgenome.</title>
        <authorList>
            <person name="Brown T."/>
            <person name="Elewa A."/>
            <person name="Iarovenko S."/>
            <person name="Subramanian E."/>
            <person name="Araus A.J."/>
            <person name="Petzold A."/>
            <person name="Susuki M."/>
            <person name="Suzuki K.-i.T."/>
            <person name="Hayashi T."/>
            <person name="Toyoda A."/>
            <person name="Oliveira C."/>
            <person name="Osipova E."/>
            <person name="Leigh N.D."/>
            <person name="Simon A."/>
            <person name="Yun M.H."/>
        </authorList>
    </citation>
    <scope>NUCLEOTIDE SEQUENCE</scope>
    <source>
        <strain evidence="2">20211129_DDA</strain>
        <tissue evidence="2">Liver</tissue>
    </source>
</reference>
<keyword evidence="1" id="KW-0472">Membrane</keyword>
<accession>A0AAV7P4I7</accession>
<feature type="transmembrane region" description="Helical" evidence="1">
    <location>
        <begin position="12"/>
        <end position="29"/>
    </location>
</feature>
<dbReference type="AlphaFoldDB" id="A0AAV7P4I7"/>
<gene>
    <name evidence="2" type="ORF">NDU88_000555</name>
</gene>
<protein>
    <submittedName>
        <fullName evidence="2">Uncharacterized protein</fullName>
    </submittedName>
</protein>
<dbReference type="Proteomes" id="UP001066276">
    <property type="component" value="Chromosome 7"/>
</dbReference>
<keyword evidence="1" id="KW-0812">Transmembrane</keyword>
<keyword evidence="1" id="KW-1133">Transmembrane helix</keyword>
<proteinExistence type="predicted"/>